<dbReference type="EMBL" id="CP150484">
    <property type="protein sequence ID" value="WYW14012.1"/>
    <property type="molecule type" value="Genomic_DNA"/>
</dbReference>
<accession>A0ACD5B3X1</accession>
<gene>
    <name evidence="1" type="ORF">LCL61_00440</name>
</gene>
<dbReference type="Proteomes" id="UP001456344">
    <property type="component" value="Chromosome"/>
</dbReference>
<name>A0ACD5B3X1_9PSEU</name>
<reference evidence="1" key="1">
    <citation type="submission" date="2023-10" db="EMBL/GenBank/DDBJ databases">
        <title>Whole genome sequencing of actinobacterial strain Amycolatopsis sp. (BCA-696) identifies the underlying plant growth-promoting genes.</title>
        <authorList>
            <person name="Gandham P."/>
            <person name="Vadla N."/>
            <person name="Saji A."/>
            <person name="Srinivas V."/>
            <person name="Ruperao P."/>
            <person name="Selvanayagam S."/>
            <person name="Saxena R.K."/>
            <person name="Rathore A."/>
            <person name="Gopalakrishnan S."/>
            <person name="Thakur V."/>
        </authorList>
    </citation>
    <scope>NUCLEOTIDE SEQUENCE</scope>
    <source>
        <strain evidence="1">BCA-696</strain>
    </source>
</reference>
<evidence type="ECO:0000313" key="2">
    <source>
        <dbReference type="Proteomes" id="UP001456344"/>
    </source>
</evidence>
<protein>
    <submittedName>
        <fullName evidence="1">YciI family protein</fullName>
    </submittedName>
</protein>
<organism evidence="1 2">
    <name type="scientific">Amycolatopsis coloradensis</name>
    <dbReference type="NCBI Taxonomy" id="76021"/>
    <lineage>
        <taxon>Bacteria</taxon>
        <taxon>Bacillati</taxon>
        <taxon>Actinomycetota</taxon>
        <taxon>Actinomycetes</taxon>
        <taxon>Pseudonocardiales</taxon>
        <taxon>Pseudonocardiaceae</taxon>
        <taxon>Amycolatopsis</taxon>
    </lineage>
</organism>
<evidence type="ECO:0000313" key="1">
    <source>
        <dbReference type="EMBL" id="WYW14012.1"/>
    </source>
</evidence>
<sequence>MPARPTAPPGWRPRRSRSPPIPASGPTPSIRVAPWSTNAPPPGRCGADDRGRRVGARHRSGARRGAFNTAVQEAGAFVTAGGLHPPSSATTVDYTGDSPVLTPGPFVEAKEYLGGFWIIEAENDDVAIEWTKQASRALRSRVEVRALQEAPQD</sequence>
<proteinExistence type="predicted"/>
<keyword evidence="2" id="KW-1185">Reference proteome</keyword>